<feature type="region of interest" description="Disordered" evidence="1">
    <location>
        <begin position="219"/>
        <end position="254"/>
    </location>
</feature>
<dbReference type="Proteomes" id="UP001201163">
    <property type="component" value="Unassembled WGS sequence"/>
</dbReference>
<sequence>MHVSSPAPFLPWTIAPVLTCLVTRNPSLHLPDLPSRLVPRLPAFPSRTVLSLDTNFGLDRNPRPSLILHVSPIPQYSLPPRADVSSVVPTSCLPPLPDLASQHLLVVMEDNTSKRGVKILPVSVSTPSTTCYPPTFPSHTLEQPRDPNEVTPTTRHYNASMLIYAVPPVMKSSGVNKITKHLSTLTGTQTNRTTWSMTLQYPLDNLDAHPHIVCCHPHTFERPQDPDDGHTTTRQDKTAERSRAICDDARKDDTSTKRIEEWGARIVPGLRWTHPDPHHTTILPRPTTSPAYTTPEDQDCHANPKQCNIDNKTRPRRYVKTQRLRFNSTSKLDTLESHPNEQYYHMHVPDSDTDPFVFAPDPQNYKHKYDYEDAHCEDKKGNLFEDE</sequence>
<protein>
    <submittedName>
        <fullName evidence="2">Uncharacterized protein</fullName>
    </submittedName>
</protein>
<dbReference type="EMBL" id="JAKELL010000106">
    <property type="protein sequence ID" value="KAH8982055.1"/>
    <property type="molecule type" value="Genomic_DNA"/>
</dbReference>
<gene>
    <name evidence="2" type="ORF">EDB92DRAFT_2117957</name>
</gene>
<evidence type="ECO:0000313" key="2">
    <source>
        <dbReference type="EMBL" id="KAH8982055.1"/>
    </source>
</evidence>
<comment type="caution">
    <text evidence="2">The sequence shown here is derived from an EMBL/GenBank/DDBJ whole genome shotgun (WGS) entry which is preliminary data.</text>
</comment>
<reference evidence="2" key="1">
    <citation type="submission" date="2022-01" db="EMBL/GenBank/DDBJ databases">
        <title>Comparative genomics reveals a dynamic genome evolution in the ectomycorrhizal milk-cap (Lactarius) mushrooms.</title>
        <authorList>
            <consortium name="DOE Joint Genome Institute"/>
            <person name="Lebreton A."/>
            <person name="Tang N."/>
            <person name="Kuo A."/>
            <person name="LaButti K."/>
            <person name="Drula E."/>
            <person name="Barry K."/>
            <person name="Clum A."/>
            <person name="Lipzen A."/>
            <person name="Mousain D."/>
            <person name="Ng V."/>
            <person name="Wang R."/>
            <person name="Wang X."/>
            <person name="Dai Y."/>
            <person name="Henrissat B."/>
            <person name="Grigoriev I.V."/>
            <person name="Guerin-Laguette A."/>
            <person name="Yu F."/>
            <person name="Martin F.M."/>
        </authorList>
    </citation>
    <scope>NUCLEOTIDE SEQUENCE</scope>
    <source>
        <strain evidence="2">QP</strain>
    </source>
</reference>
<proteinExistence type="predicted"/>
<keyword evidence="3" id="KW-1185">Reference proteome</keyword>
<evidence type="ECO:0000313" key="3">
    <source>
        <dbReference type="Proteomes" id="UP001201163"/>
    </source>
</evidence>
<dbReference type="AlphaFoldDB" id="A0AAD4Q3T2"/>
<evidence type="ECO:0000256" key="1">
    <source>
        <dbReference type="SAM" id="MobiDB-lite"/>
    </source>
</evidence>
<organism evidence="2 3">
    <name type="scientific">Lactarius akahatsu</name>
    <dbReference type="NCBI Taxonomy" id="416441"/>
    <lineage>
        <taxon>Eukaryota</taxon>
        <taxon>Fungi</taxon>
        <taxon>Dikarya</taxon>
        <taxon>Basidiomycota</taxon>
        <taxon>Agaricomycotina</taxon>
        <taxon>Agaricomycetes</taxon>
        <taxon>Russulales</taxon>
        <taxon>Russulaceae</taxon>
        <taxon>Lactarius</taxon>
    </lineage>
</organism>
<name>A0AAD4Q3T2_9AGAM</name>
<accession>A0AAD4Q3T2</accession>